<reference evidence="6 7" key="2">
    <citation type="journal article" date="2011" name="Stand. Genomic Sci.">
        <title>Complete genome sequence of Paludibacter propionicigenes type strain (WB4).</title>
        <authorList>
            <person name="Gronow S."/>
            <person name="Munk C."/>
            <person name="Lapidus A."/>
            <person name="Nolan M."/>
            <person name="Lucas S."/>
            <person name="Hammon N."/>
            <person name="Deshpande S."/>
            <person name="Cheng J.F."/>
            <person name="Tapia R."/>
            <person name="Han C."/>
            <person name="Goodwin L."/>
            <person name="Pitluck S."/>
            <person name="Liolios K."/>
            <person name="Ivanova N."/>
            <person name="Mavromatis K."/>
            <person name="Mikhailova N."/>
            <person name="Pati A."/>
            <person name="Chen A."/>
            <person name="Palaniappan K."/>
            <person name="Land M."/>
            <person name="Hauser L."/>
            <person name="Chang Y.J."/>
            <person name="Jeffries C.D."/>
            <person name="Brambilla E."/>
            <person name="Rohde M."/>
            <person name="Goker M."/>
            <person name="Detter J.C."/>
            <person name="Woyke T."/>
            <person name="Bristow J."/>
            <person name="Eisen J.A."/>
            <person name="Markowitz V."/>
            <person name="Hugenholtz P."/>
            <person name="Kyrpides N.C."/>
            <person name="Klenk H.P."/>
        </authorList>
    </citation>
    <scope>NUCLEOTIDE SEQUENCE [LARGE SCALE GENOMIC DNA]</scope>
    <source>
        <strain evidence="7">DSM 17365 / JCM 13257 / WB4</strain>
    </source>
</reference>
<dbReference type="PROSITE" id="PS51635">
    <property type="entry name" value="PNPLA"/>
    <property type="match status" value="1"/>
</dbReference>
<dbReference type="CDD" id="cd07205">
    <property type="entry name" value="Pat_PNPLA6_PNPLA7_NTE1_like"/>
    <property type="match status" value="1"/>
</dbReference>
<evidence type="ECO:0000259" key="5">
    <source>
        <dbReference type="PROSITE" id="PS51635"/>
    </source>
</evidence>
<keyword evidence="2 4" id="KW-0442">Lipid degradation</keyword>
<dbReference type="SUPFAM" id="SSF52151">
    <property type="entry name" value="FabD/lysophospholipase-like"/>
    <property type="match status" value="1"/>
</dbReference>
<evidence type="ECO:0000256" key="3">
    <source>
        <dbReference type="ARBA" id="ARBA00023098"/>
    </source>
</evidence>
<dbReference type="AlphaFoldDB" id="E4T622"/>
<dbReference type="InterPro" id="IPR016035">
    <property type="entry name" value="Acyl_Trfase/lysoPLipase"/>
</dbReference>
<dbReference type="PANTHER" id="PTHR14226:SF29">
    <property type="entry name" value="NEUROPATHY TARGET ESTERASE SWS"/>
    <property type="match status" value="1"/>
</dbReference>
<evidence type="ECO:0000313" key="7">
    <source>
        <dbReference type="Proteomes" id="UP000008718"/>
    </source>
</evidence>
<dbReference type="RefSeq" id="WP_013445535.1">
    <property type="nucleotide sequence ID" value="NC_014734.1"/>
</dbReference>
<dbReference type="PANTHER" id="PTHR14226">
    <property type="entry name" value="NEUROPATHY TARGET ESTERASE/SWISS CHEESE D.MELANOGASTER"/>
    <property type="match status" value="1"/>
</dbReference>
<dbReference type="STRING" id="694427.Palpr_2029"/>
<feature type="short sequence motif" description="GXGXXG" evidence="4">
    <location>
        <begin position="29"/>
        <end position="34"/>
    </location>
</feature>
<dbReference type="eggNOG" id="COG4775">
    <property type="taxonomic scope" value="Bacteria"/>
</dbReference>
<dbReference type="HOGENOM" id="CLU_021030_0_0_10"/>
<dbReference type="eggNOG" id="COG1752">
    <property type="taxonomic scope" value="Bacteria"/>
</dbReference>
<protein>
    <submittedName>
        <fullName evidence="6">Patatin</fullName>
    </submittedName>
</protein>
<evidence type="ECO:0000256" key="4">
    <source>
        <dbReference type="PROSITE-ProRule" id="PRU01161"/>
    </source>
</evidence>
<keyword evidence="1 4" id="KW-0378">Hydrolase</keyword>
<evidence type="ECO:0000313" key="6">
    <source>
        <dbReference type="EMBL" id="ADQ80166.1"/>
    </source>
</evidence>
<gene>
    <name evidence="6" type="ordered locus">Palpr_2029</name>
</gene>
<dbReference type="Proteomes" id="UP000008718">
    <property type="component" value="Chromosome"/>
</dbReference>
<dbReference type="InterPro" id="IPR002641">
    <property type="entry name" value="PNPLA_dom"/>
</dbReference>
<dbReference type="Pfam" id="PF01734">
    <property type="entry name" value="Patatin"/>
    <property type="match status" value="1"/>
</dbReference>
<feature type="domain" description="PNPLA" evidence="5">
    <location>
        <begin position="25"/>
        <end position="225"/>
    </location>
</feature>
<sequence length="765" mass="87248">MRRIVLTLWFVSSVLLLAQAQKVGLVLSGGGAKGLSHIGIIKALEENNIPIDYITGTSMGAIVGGMYAMGFSTDEMIKVIKSNDFKLWSTGEIEADYKYYYRNADPKPSFVEIPLKSKKVDSIDFRSIFLPTNIVPTRQMNFAFVQLCAQANAVAGGDFDKLFVPFRCVASDIYNKEAVIFRYGVLGDAIRASMSYPFMFKPVVIDDKLLFDGGIFNNFPVDVMRNDFKPDFMIGSVVAKNPRKPDQQDIIMQIQNMIMNPTDYSMSKDEGVLLRLRQNNIKLFDFSRVDELVQMGYDLTMRHMDEIKARVSRRVTAQENEERRQQFKKRFPELKFQRVIVEGVDSMQKKYVEEVFHYHNDVFNMKEFKEAYFKLVSDDKFQEVIPHATFNSATGNFDLHLNVKTQNHLRLLLGGNFSSATSNQAYFGLNYQNLNNYAQSANIDAQFGKVYNGLGLGTRIEVPSQRSWYVKLGLVMHKFDYFEGDKLFYNDNRTANFSQGEVYAKMSVGFPLRMNGLIEFGVGYGYLSDNYFLNRATITSSTKEDESHFSLGSLFGRLENYTLNNTMYSTKGHNHSLSLQLISSSESYESTNTPVVHLKEISDIFLQGRAKLDHYFPINNKFTLGTYAELTYSTRSLMQNYTISVIQAPAFKPTPYTRTAFNDAFCAYKYAAVGVKPIYHISRDFHVRSELYWFVPYKTIIREADNTASYSKPFRSSQVMSESALVYDFKIATVGAFLNYSSTAVSKVHVGINVGFLLFNPKFME</sequence>
<feature type="short sequence motif" description="GXSXG" evidence="4">
    <location>
        <begin position="56"/>
        <end position="60"/>
    </location>
</feature>
<reference key="1">
    <citation type="submission" date="2010-11" db="EMBL/GenBank/DDBJ databases">
        <title>The complete genome of Paludibacter propionicigenes DSM 17365.</title>
        <authorList>
            <consortium name="US DOE Joint Genome Institute (JGI-PGF)"/>
            <person name="Lucas S."/>
            <person name="Copeland A."/>
            <person name="Lapidus A."/>
            <person name="Bruce D."/>
            <person name="Goodwin L."/>
            <person name="Pitluck S."/>
            <person name="Kyrpides N."/>
            <person name="Mavromatis K."/>
            <person name="Ivanova N."/>
            <person name="Munk A.C."/>
            <person name="Brettin T."/>
            <person name="Detter J.C."/>
            <person name="Han C."/>
            <person name="Tapia R."/>
            <person name="Land M."/>
            <person name="Hauser L."/>
            <person name="Markowitz V."/>
            <person name="Cheng J.-F."/>
            <person name="Hugenholtz P."/>
            <person name="Woyke T."/>
            <person name="Wu D."/>
            <person name="Gronow S."/>
            <person name="Wellnitz S."/>
            <person name="Brambilla E."/>
            <person name="Klenk H.-P."/>
            <person name="Eisen J.A."/>
        </authorList>
    </citation>
    <scope>NUCLEOTIDE SEQUENCE</scope>
    <source>
        <strain>WB4</strain>
    </source>
</reference>
<accession>E4T622</accession>
<evidence type="ECO:0000256" key="1">
    <source>
        <dbReference type="ARBA" id="ARBA00022801"/>
    </source>
</evidence>
<proteinExistence type="predicted"/>
<dbReference type="KEGG" id="ppn:Palpr_2029"/>
<organism evidence="6 7">
    <name type="scientific">Paludibacter propionicigenes (strain DSM 17365 / JCM 13257 / WB4)</name>
    <dbReference type="NCBI Taxonomy" id="694427"/>
    <lineage>
        <taxon>Bacteria</taxon>
        <taxon>Pseudomonadati</taxon>
        <taxon>Bacteroidota</taxon>
        <taxon>Bacteroidia</taxon>
        <taxon>Bacteroidales</taxon>
        <taxon>Paludibacteraceae</taxon>
        <taxon>Paludibacter</taxon>
    </lineage>
</organism>
<dbReference type="EMBL" id="CP002345">
    <property type="protein sequence ID" value="ADQ80166.1"/>
    <property type="molecule type" value="Genomic_DNA"/>
</dbReference>
<dbReference type="InterPro" id="IPR050301">
    <property type="entry name" value="NTE"/>
</dbReference>
<keyword evidence="7" id="KW-1185">Reference proteome</keyword>
<feature type="active site" description="Proton acceptor" evidence="4">
    <location>
        <position position="212"/>
    </location>
</feature>
<keyword evidence="3 4" id="KW-0443">Lipid metabolism</keyword>
<name>E4T622_PALPW</name>
<dbReference type="GO" id="GO:0016042">
    <property type="term" value="P:lipid catabolic process"/>
    <property type="evidence" value="ECO:0007669"/>
    <property type="project" value="UniProtKB-UniRule"/>
</dbReference>
<evidence type="ECO:0000256" key="2">
    <source>
        <dbReference type="ARBA" id="ARBA00022963"/>
    </source>
</evidence>
<dbReference type="Gene3D" id="2.40.160.50">
    <property type="entry name" value="membrane protein fhac: a member of the omp85/tpsb transporter family"/>
    <property type="match status" value="1"/>
</dbReference>
<feature type="active site" description="Nucleophile" evidence="4">
    <location>
        <position position="58"/>
    </location>
</feature>
<dbReference type="GO" id="GO:0016787">
    <property type="term" value="F:hydrolase activity"/>
    <property type="evidence" value="ECO:0007669"/>
    <property type="project" value="UniProtKB-UniRule"/>
</dbReference>
<dbReference type="Gene3D" id="3.40.1090.10">
    <property type="entry name" value="Cytosolic phospholipase A2 catalytic domain"/>
    <property type="match status" value="2"/>
</dbReference>
<feature type="short sequence motif" description="DGA/G" evidence="4">
    <location>
        <begin position="212"/>
        <end position="214"/>
    </location>
</feature>